<evidence type="ECO:0000313" key="1">
    <source>
        <dbReference type="EMBL" id="MCL1143210.1"/>
    </source>
</evidence>
<sequence>MTSLKQYLVEHICRYCELKMPQIGKDEVCEDLDEFVDRIFAPESLGGLKQLIQMIVRIRNISFHSAHTIMKELHLPIYIFDALHNYSFDVDDRYISNEYHRTKYQKGWCSEYPFYVVLLKSYEYNLTIKSCELFAAFIKHYYSVLDTLRDKDLARESSTREEDACSNFRLFMRTNASELNYVRETIPNITGDSPTAIAHQLDQYLNSKETWPYLPHKNYLRTLCHFFSNDWRPPKHIRRRRASIDRLPKRYADPIAIPIVGAHNDIFALIPDEPLIPNSEGLNEDDQHAAQTFVINNRDVDTKRDKTELLDTAIPFNKHVQKRTAIDITASVRRSHNMGIQNTQLLMPEELNFLARKLILMSHQAENSEMVIVIWLMLLLSKSVEELQSLVVFTDLSSKQQGLYIDELGQGWWFFYVSHSAKAKLNNEGLRENKEEVFTSCPEFLQKLIVANRGDQLTGPILKEKDPKVITQSVVHKLKKLSDRHASGRVSVRRLVNFVSYYLNSTEVIDPIFIDYSYAVHMYMTRVARSYANVSDHFRSVQLEKLWRNVEQDIESYTGNVLPISLFELRHFDQADSFIGSSFTPTNDAISTLINSLTRRISASMPSFQHRLIDIVDYHNAFTAYTAWMLLFGTGYRAAWNPLPTFALFLPSLNLMGISDKDDSDFSHSRIVAVPNVLASQLKEYKRHLGCLRSLLRVLLPKLCSTIDNIVDVEQNILSFNHSQATQWYKVIRNSRKEQGPFFFLNRQRNSVVATNLSPSELVNYCKNEIQLPANAGRHWLKSHLLKKNICPELINFQMGHWQAGEVPLGHYSALSHVEAINEMVPVLDELFEEVGWKTLKSVIS</sequence>
<dbReference type="Proteomes" id="UP001139333">
    <property type="component" value="Unassembled WGS sequence"/>
</dbReference>
<dbReference type="EMBL" id="JAKIKP010000007">
    <property type="protein sequence ID" value="MCL1143210.1"/>
    <property type="molecule type" value="Genomic_DNA"/>
</dbReference>
<reference evidence="1" key="1">
    <citation type="submission" date="2022-01" db="EMBL/GenBank/DDBJ databases">
        <title>Whole genome-based taxonomy of the Shewanellaceae.</title>
        <authorList>
            <person name="Martin-Rodriguez A.J."/>
        </authorList>
    </citation>
    <scope>NUCLEOTIDE SEQUENCE</scope>
    <source>
        <strain evidence="1">DSM 16422</strain>
    </source>
</reference>
<accession>A0A9X2CM18</accession>
<organism evidence="1 2">
    <name type="scientific">Shewanella gaetbuli</name>
    <dbReference type="NCBI Taxonomy" id="220752"/>
    <lineage>
        <taxon>Bacteria</taxon>
        <taxon>Pseudomonadati</taxon>
        <taxon>Pseudomonadota</taxon>
        <taxon>Gammaproteobacteria</taxon>
        <taxon>Alteromonadales</taxon>
        <taxon>Shewanellaceae</taxon>
        <taxon>Shewanella</taxon>
    </lineage>
</organism>
<dbReference type="AlphaFoldDB" id="A0A9X2CM18"/>
<proteinExistence type="predicted"/>
<protein>
    <submittedName>
        <fullName evidence="1">Uncharacterized protein</fullName>
    </submittedName>
</protein>
<gene>
    <name evidence="1" type="ORF">L2672_10935</name>
</gene>
<dbReference type="RefSeq" id="WP_248995887.1">
    <property type="nucleotide sequence ID" value="NZ_JAKIKP010000007.1"/>
</dbReference>
<evidence type="ECO:0000313" key="2">
    <source>
        <dbReference type="Proteomes" id="UP001139333"/>
    </source>
</evidence>
<comment type="caution">
    <text evidence="1">The sequence shown here is derived from an EMBL/GenBank/DDBJ whole genome shotgun (WGS) entry which is preliminary data.</text>
</comment>
<name>A0A9X2CM18_9GAMM</name>
<keyword evidence="2" id="KW-1185">Reference proteome</keyword>